<feature type="non-terminal residue" evidence="2">
    <location>
        <position position="67"/>
    </location>
</feature>
<sequence>EPTGRGRDVGARVGVDARGRDRVRCHRVDVGRRRGRRHGLSGPPHDVRGADGAGVRSAGPGLGPPSL</sequence>
<organism evidence="2">
    <name type="scientific">uncultured Thermomicrobiales bacterium</name>
    <dbReference type="NCBI Taxonomy" id="1645740"/>
    <lineage>
        <taxon>Bacteria</taxon>
        <taxon>Pseudomonadati</taxon>
        <taxon>Thermomicrobiota</taxon>
        <taxon>Thermomicrobia</taxon>
        <taxon>Thermomicrobiales</taxon>
        <taxon>environmental samples</taxon>
    </lineage>
</organism>
<protein>
    <submittedName>
        <fullName evidence="2">Uncharacterized protein</fullName>
    </submittedName>
</protein>
<evidence type="ECO:0000313" key="2">
    <source>
        <dbReference type="EMBL" id="CAA9559784.1"/>
    </source>
</evidence>
<evidence type="ECO:0000256" key="1">
    <source>
        <dbReference type="SAM" id="MobiDB-lite"/>
    </source>
</evidence>
<proteinExistence type="predicted"/>
<name>A0A6J4UWD5_9BACT</name>
<dbReference type="AlphaFoldDB" id="A0A6J4UWD5"/>
<dbReference type="EMBL" id="CADCWG010000157">
    <property type="protein sequence ID" value="CAA9559784.1"/>
    <property type="molecule type" value="Genomic_DNA"/>
</dbReference>
<accession>A0A6J4UWD5</accession>
<reference evidence="2" key="1">
    <citation type="submission" date="2020-02" db="EMBL/GenBank/DDBJ databases">
        <authorList>
            <person name="Meier V. D."/>
        </authorList>
    </citation>
    <scope>NUCLEOTIDE SEQUENCE</scope>
    <source>
        <strain evidence="2">AVDCRST_MAG49</strain>
    </source>
</reference>
<feature type="region of interest" description="Disordered" evidence="1">
    <location>
        <begin position="29"/>
        <end position="67"/>
    </location>
</feature>
<feature type="non-terminal residue" evidence="2">
    <location>
        <position position="1"/>
    </location>
</feature>
<gene>
    <name evidence="2" type="ORF">AVDCRST_MAG49-2308</name>
</gene>